<keyword evidence="7" id="KW-1185">Reference proteome</keyword>
<name>G7GSG7_9ACTN</name>
<comment type="similarity">
    <text evidence="1">Belongs to the peptidase C40 family.</text>
</comment>
<dbReference type="eggNOG" id="COG0791">
    <property type="taxonomic scope" value="Bacteria"/>
</dbReference>
<keyword evidence="4" id="KW-0788">Thiol protease</keyword>
<dbReference type="InterPro" id="IPR051794">
    <property type="entry name" value="PG_Endopeptidase_C40"/>
</dbReference>
<dbReference type="PROSITE" id="PS51935">
    <property type="entry name" value="NLPC_P60"/>
    <property type="match status" value="1"/>
</dbReference>
<evidence type="ECO:0000256" key="2">
    <source>
        <dbReference type="ARBA" id="ARBA00022670"/>
    </source>
</evidence>
<dbReference type="InterPro" id="IPR038765">
    <property type="entry name" value="Papain-like_cys_pep_sf"/>
</dbReference>
<keyword evidence="3" id="KW-0378">Hydrolase</keyword>
<dbReference type="GO" id="GO:0008234">
    <property type="term" value="F:cysteine-type peptidase activity"/>
    <property type="evidence" value="ECO:0007669"/>
    <property type="project" value="UniProtKB-KW"/>
</dbReference>
<dbReference type="Proteomes" id="UP000006023">
    <property type="component" value="Unassembled WGS sequence"/>
</dbReference>
<organism evidence="6 7">
    <name type="scientific">Gordonia amarae NBRC 15530</name>
    <dbReference type="NCBI Taxonomy" id="1075090"/>
    <lineage>
        <taxon>Bacteria</taxon>
        <taxon>Bacillati</taxon>
        <taxon>Actinomycetota</taxon>
        <taxon>Actinomycetes</taxon>
        <taxon>Mycobacteriales</taxon>
        <taxon>Gordoniaceae</taxon>
        <taxon>Gordonia</taxon>
    </lineage>
</organism>
<evidence type="ECO:0000256" key="3">
    <source>
        <dbReference type="ARBA" id="ARBA00022801"/>
    </source>
</evidence>
<comment type="caution">
    <text evidence="6">The sequence shown here is derived from an EMBL/GenBank/DDBJ whole genome shotgun (WGS) entry which is preliminary data.</text>
</comment>
<protein>
    <recommendedName>
        <fullName evidence="5">NlpC/P60 domain-containing protein</fullName>
    </recommendedName>
</protein>
<dbReference type="InterPro" id="IPR000064">
    <property type="entry name" value="NLP_P60_dom"/>
</dbReference>
<dbReference type="EMBL" id="BAED01000054">
    <property type="protein sequence ID" value="GAB06542.1"/>
    <property type="molecule type" value="Genomic_DNA"/>
</dbReference>
<sequence>MWGGTSTGGFDCSGFTQWAYRQAGVELPRLAQDQDTAGRQVSQDDLQPGDLAVWSGHVAMYIGNGQLIETGGAPVSVTQLRTTNAGQNFEGFYRVT</sequence>
<gene>
    <name evidence="6" type="ORF">GOAMR_54_00520</name>
</gene>
<dbReference type="AlphaFoldDB" id="G7GSG7"/>
<evidence type="ECO:0000313" key="6">
    <source>
        <dbReference type="EMBL" id="GAB06542.1"/>
    </source>
</evidence>
<dbReference type="Gene3D" id="3.90.1720.10">
    <property type="entry name" value="endopeptidase domain like (from Nostoc punctiforme)"/>
    <property type="match status" value="1"/>
</dbReference>
<dbReference type="PANTHER" id="PTHR47359">
    <property type="entry name" value="PEPTIDOGLYCAN DL-ENDOPEPTIDASE CWLO"/>
    <property type="match status" value="1"/>
</dbReference>
<accession>G7GSG7</accession>
<feature type="domain" description="NlpC/P60" evidence="5">
    <location>
        <begin position="1"/>
        <end position="96"/>
    </location>
</feature>
<reference evidence="6 7" key="1">
    <citation type="submission" date="2011-11" db="EMBL/GenBank/DDBJ databases">
        <title>Whole genome shotgun sequence of Gordonia amarae NBRC 15530.</title>
        <authorList>
            <person name="Takarada H."/>
            <person name="Hosoyama A."/>
            <person name="Tsuchikane K."/>
            <person name="Katsumata H."/>
            <person name="Yamazaki S."/>
            <person name="Fujita N."/>
        </authorList>
    </citation>
    <scope>NUCLEOTIDE SEQUENCE [LARGE SCALE GENOMIC DNA]</scope>
    <source>
        <strain evidence="6 7">NBRC 15530</strain>
    </source>
</reference>
<dbReference type="PANTHER" id="PTHR47359:SF3">
    <property type="entry name" value="NLP_P60 DOMAIN-CONTAINING PROTEIN-RELATED"/>
    <property type="match status" value="1"/>
</dbReference>
<evidence type="ECO:0000256" key="4">
    <source>
        <dbReference type="ARBA" id="ARBA00022807"/>
    </source>
</evidence>
<keyword evidence="2" id="KW-0645">Protease</keyword>
<dbReference type="Pfam" id="PF00877">
    <property type="entry name" value="NLPC_P60"/>
    <property type="match status" value="1"/>
</dbReference>
<evidence type="ECO:0000313" key="7">
    <source>
        <dbReference type="Proteomes" id="UP000006023"/>
    </source>
</evidence>
<dbReference type="GO" id="GO:0006508">
    <property type="term" value="P:proteolysis"/>
    <property type="evidence" value="ECO:0007669"/>
    <property type="project" value="UniProtKB-KW"/>
</dbReference>
<dbReference type="SUPFAM" id="SSF54001">
    <property type="entry name" value="Cysteine proteinases"/>
    <property type="match status" value="1"/>
</dbReference>
<evidence type="ECO:0000256" key="1">
    <source>
        <dbReference type="ARBA" id="ARBA00007074"/>
    </source>
</evidence>
<proteinExistence type="inferred from homology"/>
<dbReference type="STRING" id="1075090.GOAMR_54_00520"/>
<evidence type="ECO:0000259" key="5">
    <source>
        <dbReference type="PROSITE" id="PS51935"/>
    </source>
</evidence>